<sequence length="268" mass="30818">MYMYEYSVHRGSPTAAQLRRARTSKAHLILFSHWRAEDVFVCKHLSLAPWEMGHPFFHKQRRSAHQSEGQPTFCAEVDVLSEHGLRRLVRNMQQRGHRQPQAQRRRGAKAQSHREIPPKRKARKCETQERRGPEATIVWASAADLCCSMHHTGWPRRWLTTSASLWVLSPGHQPSRWNWFRPLWGTHGQTSGASKSEKYHLTTHSVDPPCAPIFVQFLVHLGPAFDQRNRGYASYGDLSPRIVNKTPFLCWVLHASVSNDAELACCED</sequence>
<keyword evidence="3" id="KW-1185">Reference proteome</keyword>
<dbReference type="AlphaFoldDB" id="G9MLY0"/>
<dbReference type="OrthoDB" id="10659419at2759"/>
<feature type="compositionally biased region" description="Basic and acidic residues" evidence="1">
    <location>
        <begin position="112"/>
        <end position="129"/>
    </location>
</feature>
<evidence type="ECO:0000256" key="1">
    <source>
        <dbReference type="SAM" id="MobiDB-lite"/>
    </source>
</evidence>
<dbReference type="RefSeq" id="XP_013958564.1">
    <property type="nucleotide sequence ID" value="XM_014103089.1"/>
</dbReference>
<dbReference type="HOGENOM" id="CLU_1038516_0_0_1"/>
<dbReference type="InParanoid" id="G9MLY0"/>
<proteinExistence type="predicted"/>
<feature type="region of interest" description="Disordered" evidence="1">
    <location>
        <begin position="92"/>
        <end position="129"/>
    </location>
</feature>
<evidence type="ECO:0000313" key="2">
    <source>
        <dbReference type="EMBL" id="EHK24353.1"/>
    </source>
</evidence>
<name>G9MLY0_HYPVG</name>
<protein>
    <submittedName>
        <fullName evidence="2">Uncharacterized protein</fullName>
    </submittedName>
</protein>
<dbReference type="GeneID" id="25796184"/>
<gene>
    <name evidence="2" type="ORF">TRIVIDRAFT_61148</name>
</gene>
<organism evidence="2 3">
    <name type="scientific">Hypocrea virens (strain Gv29-8 / FGSC 10586)</name>
    <name type="common">Gliocladium virens</name>
    <name type="synonym">Trichoderma virens</name>
    <dbReference type="NCBI Taxonomy" id="413071"/>
    <lineage>
        <taxon>Eukaryota</taxon>
        <taxon>Fungi</taxon>
        <taxon>Dikarya</taxon>
        <taxon>Ascomycota</taxon>
        <taxon>Pezizomycotina</taxon>
        <taxon>Sordariomycetes</taxon>
        <taxon>Hypocreomycetidae</taxon>
        <taxon>Hypocreales</taxon>
        <taxon>Hypocreaceae</taxon>
        <taxon>Trichoderma</taxon>
    </lineage>
</organism>
<comment type="caution">
    <text evidence="2">The sequence shown here is derived from an EMBL/GenBank/DDBJ whole genome shotgun (WGS) entry which is preliminary data.</text>
</comment>
<reference evidence="2 3" key="1">
    <citation type="journal article" date="2011" name="Genome Biol.">
        <title>Comparative genome sequence analysis underscores mycoparasitism as the ancestral life style of Trichoderma.</title>
        <authorList>
            <person name="Kubicek C.P."/>
            <person name="Herrera-Estrella A."/>
            <person name="Seidl-Seiboth V."/>
            <person name="Martinez D.A."/>
            <person name="Druzhinina I.S."/>
            <person name="Thon M."/>
            <person name="Zeilinger S."/>
            <person name="Casas-Flores S."/>
            <person name="Horwitz B.A."/>
            <person name="Mukherjee P.K."/>
            <person name="Mukherjee M."/>
            <person name="Kredics L."/>
            <person name="Alcaraz L.D."/>
            <person name="Aerts A."/>
            <person name="Antal Z."/>
            <person name="Atanasova L."/>
            <person name="Cervantes-Badillo M.G."/>
            <person name="Challacombe J."/>
            <person name="Chertkov O."/>
            <person name="McCluskey K."/>
            <person name="Coulpier F."/>
            <person name="Deshpande N."/>
            <person name="von Doehren H."/>
            <person name="Ebbole D.J."/>
            <person name="Esquivel-Naranjo E.U."/>
            <person name="Fekete E."/>
            <person name="Flipphi M."/>
            <person name="Glaser F."/>
            <person name="Gomez-Rodriguez E.Y."/>
            <person name="Gruber S."/>
            <person name="Han C."/>
            <person name="Henrissat B."/>
            <person name="Hermosa R."/>
            <person name="Hernandez-Onate M."/>
            <person name="Karaffa L."/>
            <person name="Kosti I."/>
            <person name="Le Crom S."/>
            <person name="Lindquist E."/>
            <person name="Lucas S."/>
            <person name="Luebeck M."/>
            <person name="Luebeck P.S."/>
            <person name="Margeot A."/>
            <person name="Metz B."/>
            <person name="Misra M."/>
            <person name="Nevalainen H."/>
            <person name="Omann M."/>
            <person name="Packer N."/>
            <person name="Perrone G."/>
            <person name="Uresti-Rivera E.E."/>
            <person name="Salamov A."/>
            <person name="Schmoll M."/>
            <person name="Seiboth B."/>
            <person name="Shapiro H."/>
            <person name="Sukno S."/>
            <person name="Tamayo-Ramos J.A."/>
            <person name="Tisch D."/>
            <person name="Wiest A."/>
            <person name="Wilkinson H.H."/>
            <person name="Zhang M."/>
            <person name="Coutinho P.M."/>
            <person name="Kenerley C.M."/>
            <person name="Monte E."/>
            <person name="Baker S.E."/>
            <person name="Grigoriev I.V."/>
        </authorList>
    </citation>
    <scope>NUCLEOTIDE SEQUENCE [LARGE SCALE GENOMIC DNA]</scope>
    <source>
        <strain evidence="3">Gv29-8 / FGSC 10586</strain>
    </source>
</reference>
<dbReference type="VEuPathDB" id="FungiDB:TRIVIDRAFT_61148"/>
<feature type="compositionally biased region" description="Basic residues" evidence="1">
    <location>
        <begin position="95"/>
        <end position="108"/>
    </location>
</feature>
<dbReference type="EMBL" id="ABDF02000004">
    <property type="protein sequence ID" value="EHK24353.1"/>
    <property type="molecule type" value="Genomic_DNA"/>
</dbReference>
<accession>G9MLY0</accession>
<dbReference type="Proteomes" id="UP000007115">
    <property type="component" value="Unassembled WGS sequence"/>
</dbReference>
<evidence type="ECO:0000313" key="3">
    <source>
        <dbReference type="Proteomes" id="UP000007115"/>
    </source>
</evidence>